<dbReference type="GO" id="GO:0032993">
    <property type="term" value="C:protein-DNA complex"/>
    <property type="evidence" value="ECO:0007669"/>
    <property type="project" value="TreeGrafter"/>
</dbReference>
<dbReference type="InterPro" id="IPR036390">
    <property type="entry name" value="WH_DNA-bd_sf"/>
</dbReference>
<evidence type="ECO:0000256" key="1">
    <source>
        <dbReference type="ARBA" id="ARBA00009437"/>
    </source>
</evidence>
<name>A0A6I3KZ54_9NOCA</name>
<evidence type="ECO:0000256" key="5">
    <source>
        <dbReference type="ARBA" id="ARBA00023163"/>
    </source>
</evidence>
<dbReference type="SUPFAM" id="SSF53850">
    <property type="entry name" value="Periplasmic binding protein-like II"/>
    <property type="match status" value="1"/>
</dbReference>
<dbReference type="InterPro" id="IPR036388">
    <property type="entry name" value="WH-like_DNA-bd_sf"/>
</dbReference>
<comment type="caution">
    <text evidence="7">The sequence shown here is derived from an EMBL/GenBank/DDBJ whole genome shotgun (WGS) entry which is preliminary data.</text>
</comment>
<dbReference type="Pfam" id="PF03466">
    <property type="entry name" value="LysR_substrate"/>
    <property type="match status" value="1"/>
</dbReference>
<dbReference type="GO" id="GO:0003677">
    <property type="term" value="F:DNA binding"/>
    <property type="evidence" value="ECO:0007669"/>
    <property type="project" value="UniProtKB-KW"/>
</dbReference>
<dbReference type="PROSITE" id="PS50931">
    <property type="entry name" value="HTH_LYSR"/>
    <property type="match status" value="1"/>
</dbReference>
<dbReference type="PANTHER" id="PTHR30346">
    <property type="entry name" value="TRANSCRIPTIONAL DUAL REGULATOR HCAR-RELATED"/>
    <property type="match status" value="1"/>
</dbReference>
<dbReference type="Pfam" id="PF00126">
    <property type="entry name" value="HTH_1"/>
    <property type="match status" value="1"/>
</dbReference>
<comment type="similarity">
    <text evidence="1">Belongs to the LysR transcriptional regulatory family.</text>
</comment>
<reference evidence="7 8" key="1">
    <citation type="submission" date="2019-11" db="EMBL/GenBank/DDBJ databases">
        <title>Nocardia sp. nov. CT2-14 isolated from soil.</title>
        <authorList>
            <person name="Kanchanasin P."/>
            <person name="Tanasupawat S."/>
            <person name="Yuki M."/>
            <person name="Kudo T."/>
        </authorList>
    </citation>
    <scope>NUCLEOTIDE SEQUENCE [LARGE SCALE GENOMIC DNA]</scope>
    <source>
        <strain evidence="7 8">CT2-14</strain>
    </source>
</reference>
<dbReference type="SUPFAM" id="SSF46785">
    <property type="entry name" value="Winged helix' DNA-binding domain"/>
    <property type="match status" value="1"/>
</dbReference>
<dbReference type="InterPro" id="IPR005119">
    <property type="entry name" value="LysR_subst-bd"/>
</dbReference>
<accession>A0A6I3KZ54</accession>
<proteinExistence type="inferred from homology"/>
<dbReference type="GO" id="GO:0003700">
    <property type="term" value="F:DNA-binding transcription factor activity"/>
    <property type="evidence" value="ECO:0007669"/>
    <property type="project" value="InterPro"/>
</dbReference>
<protein>
    <submittedName>
        <fullName evidence="7">LysR family transcriptional regulator</fullName>
    </submittedName>
</protein>
<dbReference type="Proteomes" id="UP000432464">
    <property type="component" value="Unassembled WGS sequence"/>
</dbReference>
<organism evidence="7 8">
    <name type="scientific">Nocardia aurantiaca</name>
    <dbReference type="NCBI Taxonomy" id="2675850"/>
    <lineage>
        <taxon>Bacteria</taxon>
        <taxon>Bacillati</taxon>
        <taxon>Actinomycetota</taxon>
        <taxon>Actinomycetes</taxon>
        <taxon>Mycobacteriales</taxon>
        <taxon>Nocardiaceae</taxon>
        <taxon>Nocardia</taxon>
    </lineage>
</organism>
<evidence type="ECO:0000259" key="6">
    <source>
        <dbReference type="PROSITE" id="PS50931"/>
    </source>
</evidence>
<keyword evidence="2" id="KW-0805">Transcription regulation</keyword>
<dbReference type="PANTHER" id="PTHR30346:SF29">
    <property type="entry name" value="LYSR SUBSTRATE-BINDING"/>
    <property type="match status" value="1"/>
</dbReference>
<dbReference type="FunFam" id="1.10.10.10:FF:000001">
    <property type="entry name" value="LysR family transcriptional regulator"/>
    <property type="match status" value="1"/>
</dbReference>
<keyword evidence="8" id="KW-1185">Reference proteome</keyword>
<feature type="domain" description="HTH lysR-type" evidence="6">
    <location>
        <begin position="1"/>
        <end position="58"/>
    </location>
</feature>
<dbReference type="AlphaFoldDB" id="A0A6I3KZ54"/>
<evidence type="ECO:0000313" key="8">
    <source>
        <dbReference type="Proteomes" id="UP000432464"/>
    </source>
</evidence>
<dbReference type="PRINTS" id="PR00039">
    <property type="entry name" value="HTHLYSR"/>
</dbReference>
<keyword evidence="3" id="KW-0238">DNA-binding</keyword>
<keyword evidence="5" id="KW-0804">Transcription</keyword>
<evidence type="ECO:0000256" key="4">
    <source>
        <dbReference type="ARBA" id="ARBA00023159"/>
    </source>
</evidence>
<evidence type="ECO:0000256" key="2">
    <source>
        <dbReference type="ARBA" id="ARBA00023015"/>
    </source>
</evidence>
<dbReference type="EMBL" id="WMBB01000012">
    <property type="protein sequence ID" value="MTE15993.1"/>
    <property type="molecule type" value="Genomic_DNA"/>
</dbReference>
<evidence type="ECO:0000256" key="3">
    <source>
        <dbReference type="ARBA" id="ARBA00023125"/>
    </source>
</evidence>
<dbReference type="Gene3D" id="1.10.10.10">
    <property type="entry name" value="Winged helix-like DNA-binding domain superfamily/Winged helix DNA-binding domain"/>
    <property type="match status" value="1"/>
</dbReference>
<dbReference type="Gene3D" id="3.40.190.290">
    <property type="match status" value="1"/>
</dbReference>
<evidence type="ECO:0000313" key="7">
    <source>
        <dbReference type="EMBL" id="MTE15993.1"/>
    </source>
</evidence>
<dbReference type="InterPro" id="IPR000847">
    <property type="entry name" value="LysR_HTH_N"/>
</dbReference>
<keyword evidence="4" id="KW-0010">Activator</keyword>
<dbReference type="RefSeq" id="WP_154790421.1">
    <property type="nucleotide sequence ID" value="NZ_WMBB01000012.1"/>
</dbReference>
<sequence length="312" mass="33685">MELRQIECFLACCDHRSFTAAARTLNLVQSAVSTSVAKLERELGVRLFDRTPRTLELTEAGRAMVAPARTLLRARRDIVDAIDAARGEIRGEVVIGNLMNVHNFDLAGIIAELHQRFPAVTLQMRQSISGMAGNVAGLRDNSLELALLAGTSSEFPGITTHLIVEETLVLCTAPGHPLAGRPFRAADLDGVRFIDFPPGWGIRTIADDLFSGRHPVIEVADQAFALELAAKDFGVALIPKSVARLSPGVPYCDFAPRPLPWKLCVGHAAERTPSNAARTVIEALTANGTPDAPPTRLPLRYRDADAMRAAAE</sequence>
<gene>
    <name evidence="7" type="ORF">GLP40_24875</name>
</gene>